<organism evidence="3 5">
    <name type="scientific">Candidatus Chlorohelix allophototropha</name>
    <dbReference type="NCBI Taxonomy" id="3003348"/>
    <lineage>
        <taxon>Bacteria</taxon>
        <taxon>Bacillati</taxon>
        <taxon>Chloroflexota</taxon>
        <taxon>Chloroflexia</taxon>
        <taxon>Candidatus Chloroheliales</taxon>
        <taxon>Candidatus Chloroheliaceae</taxon>
        <taxon>Candidatus Chlorohelix</taxon>
    </lineage>
</organism>
<dbReference type="Gene3D" id="3.40.50.720">
    <property type="entry name" value="NAD(P)-binding Rossmann-like Domain"/>
    <property type="match status" value="1"/>
</dbReference>
<evidence type="ECO:0000313" key="3">
    <source>
        <dbReference type="EMBL" id="NWJ46361.1"/>
    </source>
</evidence>
<feature type="domain" description="XdhC Rossmann" evidence="2">
    <location>
        <begin position="94"/>
        <end position="236"/>
    </location>
</feature>
<dbReference type="AlphaFoldDB" id="A0A8T7M2P7"/>
<proteinExistence type="predicted"/>
<dbReference type="RefSeq" id="WP_341467617.1">
    <property type="nucleotide sequence ID" value="NZ_CP128399.1"/>
</dbReference>
<name>A0A8T7M2P7_9CHLR</name>
<dbReference type="PANTHER" id="PTHR30388">
    <property type="entry name" value="ALDEHYDE OXIDOREDUCTASE MOLYBDENUM COFACTOR ASSEMBLY PROTEIN"/>
    <property type="match status" value="1"/>
</dbReference>
<sequence length="245" mass="27036">MSFYQKIRDHIQREEMVSRATVVHAPDGTNIGAEMLVYPDGVTDGSLGNALLDAETIKNAVPLMQRTGSKTFPITTDLGDFEVFVDVFPPPPTLLVFGAVHISIPLVKMAKELGFRVKVIDGREKFLTKERFPEADELIFAWPDEAVEQLKIDHNTYIVILSHDEKFDEPALQSTLPSQARYIGAIGSRTTVAKRVDRLKKLGITEEQMSKIHGPVGIEIGAKEPAEIAVSILAEIIGVKYGVVK</sequence>
<dbReference type="Proteomes" id="UP001431572">
    <property type="component" value="Chromosome 1"/>
</dbReference>
<dbReference type="Proteomes" id="UP000521676">
    <property type="component" value="Unassembled WGS sequence"/>
</dbReference>
<evidence type="ECO:0000313" key="5">
    <source>
        <dbReference type="Proteomes" id="UP000521676"/>
    </source>
</evidence>
<dbReference type="InterPro" id="IPR052698">
    <property type="entry name" value="MoCofactor_Util/Proc"/>
</dbReference>
<accession>A0A8T7M2P7</accession>
<evidence type="ECO:0000313" key="6">
    <source>
        <dbReference type="Proteomes" id="UP001431572"/>
    </source>
</evidence>
<gene>
    <name evidence="3" type="ORF">HXX08_10830</name>
    <name evidence="4" type="ORF">OZ401_001510</name>
</gene>
<dbReference type="PANTHER" id="PTHR30388:SF4">
    <property type="entry name" value="MOLYBDENUM COFACTOR INSERTION CHAPERONE PAOD"/>
    <property type="match status" value="1"/>
</dbReference>
<keyword evidence="6" id="KW-1185">Reference proteome</keyword>
<dbReference type="InterPro" id="IPR003777">
    <property type="entry name" value="XdhC_CoxI"/>
</dbReference>
<evidence type="ECO:0000259" key="2">
    <source>
        <dbReference type="Pfam" id="PF13478"/>
    </source>
</evidence>
<protein>
    <submittedName>
        <fullName evidence="3">XdhC family protein</fullName>
    </submittedName>
    <submittedName>
        <fullName evidence="4">XdhC/CoxI family protein</fullName>
    </submittedName>
</protein>
<reference evidence="3 5" key="1">
    <citation type="submission" date="2020-06" db="EMBL/GenBank/DDBJ databases">
        <title>Anoxygenic phototrophic Chloroflexota member uses a Type I reaction center.</title>
        <authorList>
            <person name="Tsuji J.M."/>
            <person name="Shaw N.A."/>
            <person name="Nagashima S."/>
            <person name="Venkiteswaran J."/>
            <person name="Schiff S.L."/>
            <person name="Hanada S."/>
            <person name="Tank M."/>
            <person name="Neufeld J.D."/>
        </authorList>
    </citation>
    <scope>NUCLEOTIDE SEQUENCE [LARGE SCALE GENOMIC DNA]</scope>
    <source>
        <strain evidence="3">L227-S17</strain>
    </source>
</reference>
<feature type="domain" description="XdhC- CoxI" evidence="1">
    <location>
        <begin position="12"/>
        <end position="71"/>
    </location>
</feature>
<dbReference type="InterPro" id="IPR027051">
    <property type="entry name" value="XdhC_Rossmann_dom"/>
</dbReference>
<evidence type="ECO:0000313" key="4">
    <source>
        <dbReference type="EMBL" id="WJW65732.1"/>
    </source>
</evidence>
<dbReference type="EMBL" id="CP128399">
    <property type="protein sequence ID" value="WJW65732.1"/>
    <property type="molecule type" value="Genomic_DNA"/>
</dbReference>
<dbReference type="Pfam" id="PF02625">
    <property type="entry name" value="XdhC_CoxI"/>
    <property type="match status" value="1"/>
</dbReference>
<evidence type="ECO:0000259" key="1">
    <source>
        <dbReference type="Pfam" id="PF02625"/>
    </source>
</evidence>
<dbReference type="Pfam" id="PF13478">
    <property type="entry name" value="XdhC_C"/>
    <property type="match status" value="1"/>
</dbReference>
<dbReference type="EMBL" id="JACATZ010000001">
    <property type="protein sequence ID" value="NWJ46361.1"/>
    <property type="molecule type" value="Genomic_DNA"/>
</dbReference>
<reference evidence="4" key="2">
    <citation type="journal article" date="2024" name="Nature">
        <title>Anoxygenic phototroph of the Chloroflexota uses a type I reaction centre.</title>
        <authorList>
            <person name="Tsuji J.M."/>
            <person name="Shaw N.A."/>
            <person name="Nagashima S."/>
            <person name="Venkiteswaran J.J."/>
            <person name="Schiff S.L."/>
            <person name="Watanabe T."/>
            <person name="Fukui M."/>
            <person name="Hanada S."/>
            <person name="Tank M."/>
            <person name="Neufeld J.D."/>
        </authorList>
    </citation>
    <scope>NUCLEOTIDE SEQUENCE</scope>
    <source>
        <strain evidence="4">L227-S17</strain>
    </source>
</reference>